<dbReference type="Pfam" id="PF00653">
    <property type="entry name" value="BIR"/>
    <property type="match status" value="2"/>
</dbReference>
<reference evidence="2" key="1">
    <citation type="submission" date="2021-04" db="EMBL/GenBank/DDBJ databases">
        <authorList>
            <consortium name="Molecular Ecology Group"/>
        </authorList>
    </citation>
    <scope>NUCLEOTIDE SEQUENCE</scope>
</reference>
<dbReference type="PROSITE" id="PS50143">
    <property type="entry name" value="BIR_REPEAT_2"/>
    <property type="match status" value="2"/>
</dbReference>
<dbReference type="GO" id="GO:0005634">
    <property type="term" value="C:nucleus"/>
    <property type="evidence" value="ECO:0007669"/>
    <property type="project" value="TreeGrafter"/>
</dbReference>
<dbReference type="GO" id="GO:0043027">
    <property type="term" value="F:cysteine-type endopeptidase inhibitor activity involved in apoptotic process"/>
    <property type="evidence" value="ECO:0007669"/>
    <property type="project" value="TreeGrafter"/>
</dbReference>
<dbReference type="OrthoDB" id="10051407at2759"/>
<dbReference type="GO" id="GO:0061630">
    <property type="term" value="F:ubiquitin protein ligase activity"/>
    <property type="evidence" value="ECO:0007669"/>
    <property type="project" value="TreeGrafter"/>
</dbReference>
<dbReference type="InterPro" id="IPR001370">
    <property type="entry name" value="BIR_rpt"/>
</dbReference>
<dbReference type="GO" id="GO:0051726">
    <property type="term" value="P:regulation of cell cycle"/>
    <property type="evidence" value="ECO:0007669"/>
    <property type="project" value="TreeGrafter"/>
</dbReference>
<organism evidence="2 3">
    <name type="scientific">Candidula unifasciata</name>
    <dbReference type="NCBI Taxonomy" id="100452"/>
    <lineage>
        <taxon>Eukaryota</taxon>
        <taxon>Metazoa</taxon>
        <taxon>Spiralia</taxon>
        <taxon>Lophotrochozoa</taxon>
        <taxon>Mollusca</taxon>
        <taxon>Gastropoda</taxon>
        <taxon>Heterobranchia</taxon>
        <taxon>Euthyneura</taxon>
        <taxon>Panpulmonata</taxon>
        <taxon>Eupulmonata</taxon>
        <taxon>Stylommatophora</taxon>
        <taxon>Helicina</taxon>
        <taxon>Helicoidea</taxon>
        <taxon>Geomitridae</taxon>
        <taxon>Candidula</taxon>
    </lineage>
</organism>
<sequence>MDDGYGALVQARPLSPGHDIGPDEDRNGVPAQGFMCSGREGEDITGMVMQNGMFIEYLDETSSTLTDITDMPNESLHSVDKALYHEVNRLKTFEGNWSDSYFVQPTELARNGFFCVGLGDKVKCVFCLKTLWNWEPGDSVELEHQKHYPNCPFVQGNCNHLNVPINTFETSLGLHMKTQTQELSPPVNYSERLKSYQNWPKFDVLRPEALAEAGFSYLGEEDQVRCFYCKKVLSNWKLGDDPWCEHARFSPDCLYIQSVKGTEYIDRVCRSQLSPDSSRLVNSMAGEMTNVTENEALIVVSEREDPLEQRSQMAEAVPSGLDLTAQVEYDMKSPAVVAMMTFDISMEKIRERLMQIRLTKGPDCTVTTSDFTDLIT</sequence>
<dbReference type="PANTHER" id="PTHR10044:SF139">
    <property type="entry name" value="DEATH-ASSOCIATED INHIBITOR OF APOPTOSIS 2"/>
    <property type="match status" value="1"/>
</dbReference>
<comment type="caution">
    <text evidence="2">The sequence shown here is derived from an EMBL/GenBank/DDBJ whole genome shotgun (WGS) entry which is preliminary data.</text>
</comment>
<name>A0A8S3ZDT6_9EUPU</name>
<keyword evidence="3" id="KW-1185">Reference proteome</keyword>
<dbReference type="Proteomes" id="UP000678393">
    <property type="component" value="Unassembled WGS sequence"/>
</dbReference>
<dbReference type="Gene3D" id="1.10.1170.10">
    <property type="entry name" value="Inhibitor Of Apoptosis Protein (2mihbC-IAP-1), Chain A"/>
    <property type="match status" value="2"/>
</dbReference>
<dbReference type="GO" id="GO:0005737">
    <property type="term" value="C:cytoplasm"/>
    <property type="evidence" value="ECO:0007669"/>
    <property type="project" value="TreeGrafter"/>
</dbReference>
<proteinExistence type="predicted"/>
<dbReference type="CDD" id="cd00022">
    <property type="entry name" value="BIR"/>
    <property type="match status" value="2"/>
</dbReference>
<accession>A0A8S3ZDT6</accession>
<feature type="region of interest" description="Disordered" evidence="1">
    <location>
        <begin position="11"/>
        <end position="32"/>
    </location>
</feature>
<dbReference type="GO" id="GO:0031398">
    <property type="term" value="P:positive regulation of protein ubiquitination"/>
    <property type="evidence" value="ECO:0007669"/>
    <property type="project" value="TreeGrafter"/>
</dbReference>
<dbReference type="InterPro" id="IPR050784">
    <property type="entry name" value="IAP"/>
</dbReference>
<dbReference type="AlphaFoldDB" id="A0A8S3ZDT6"/>
<dbReference type="PROSITE" id="PS01282">
    <property type="entry name" value="BIR_REPEAT_1"/>
    <property type="match status" value="1"/>
</dbReference>
<gene>
    <name evidence="2" type="ORF">CUNI_LOCUS10699</name>
</gene>
<dbReference type="GO" id="GO:0043066">
    <property type="term" value="P:negative regulation of apoptotic process"/>
    <property type="evidence" value="ECO:0007669"/>
    <property type="project" value="TreeGrafter"/>
</dbReference>
<protein>
    <submittedName>
        <fullName evidence="2">Uncharacterized protein</fullName>
    </submittedName>
</protein>
<dbReference type="PANTHER" id="PTHR10044">
    <property type="entry name" value="INHIBITOR OF APOPTOSIS"/>
    <property type="match status" value="1"/>
</dbReference>
<dbReference type="SUPFAM" id="SSF57924">
    <property type="entry name" value="Inhibitor of apoptosis (IAP) repeat"/>
    <property type="match status" value="2"/>
</dbReference>
<evidence type="ECO:0000313" key="2">
    <source>
        <dbReference type="EMBL" id="CAG5125141.1"/>
    </source>
</evidence>
<evidence type="ECO:0000313" key="3">
    <source>
        <dbReference type="Proteomes" id="UP000678393"/>
    </source>
</evidence>
<dbReference type="EMBL" id="CAJHNH020001966">
    <property type="protein sequence ID" value="CAG5125141.1"/>
    <property type="molecule type" value="Genomic_DNA"/>
</dbReference>
<dbReference type="SMART" id="SM00238">
    <property type="entry name" value="BIR"/>
    <property type="match status" value="2"/>
</dbReference>
<evidence type="ECO:0000256" key="1">
    <source>
        <dbReference type="SAM" id="MobiDB-lite"/>
    </source>
</evidence>